<feature type="compositionally biased region" description="Basic and acidic residues" evidence="1">
    <location>
        <begin position="46"/>
        <end position="65"/>
    </location>
</feature>
<dbReference type="RefSeq" id="WP_066100967.1">
    <property type="nucleotide sequence ID" value="NZ_CP016027.1"/>
</dbReference>
<dbReference type="SUPFAM" id="SSF110997">
    <property type="entry name" value="Sporulation related repeat"/>
    <property type="match status" value="1"/>
</dbReference>
<dbReference type="PANTHER" id="PTHR38687:SF1">
    <property type="entry name" value="CELL DIVISION PROTEIN DEDD"/>
    <property type="match status" value="1"/>
</dbReference>
<dbReference type="GO" id="GO:0032153">
    <property type="term" value="C:cell division site"/>
    <property type="evidence" value="ECO:0007669"/>
    <property type="project" value="TreeGrafter"/>
</dbReference>
<keyword evidence="2" id="KW-0472">Membrane</keyword>
<reference evidence="4 5" key="1">
    <citation type="submission" date="2016-06" db="EMBL/GenBank/DDBJ databases">
        <title>Insight into the functional genes involving in sulfur oxidation in Pearl River water.</title>
        <authorList>
            <person name="Luo J."/>
            <person name="Tan X."/>
            <person name="Lin W."/>
        </authorList>
    </citation>
    <scope>NUCLEOTIDE SEQUENCE [LARGE SCALE GENOMIC DNA]</scope>
    <source>
        <strain evidence="4 5">LS2</strain>
    </source>
</reference>
<dbReference type="AlphaFoldDB" id="A0A191ZII4"/>
<dbReference type="STRING" id="1860122.A9404_09965"/>
<accession>A0A191ZII4</accession>
<evidence type="ECO:0000256" key="1">
    <source>
        <dbReference type="SAM" id="MobiDB-lite"/>
    </source>
</evidence>
<sequence length="195" mass="21344">MAQNKRAPANRHRSSTPPATGKWIVVLLLVVAGLLVFIAAHLWKKDGQSGQESTRHDARSVKKTEPQAPVKPDFEFYTLLPKQSNSPVIPSPAEKPATGGKPSATAPEKPDRTESAAKSINYWIQAGSFATQAEADRRKAEIAMQGFTSEVRPAEVNGKTYYRIQIGPIKNNDLPEVRRRLKTAGIDTLPPRTAP</sequence>
<feature type="region of interest" description="Disordered" evidence="1">
    <location>
        <begin position="84"/>
        <end position="115"/>
    </location>
</feature>
<evidence type="ECO:0000313" key="4">
    <source>
        <dbReference type="EMBL" id="ANJ67662.1"/>
    </source>
</evidence>
<dbReference type="OrthoDB" id="8558195at2"/>
<proteinExistence type="predicted"/>
<name>A0A191ZII4_9GAMM</name>
<keyword evidence="2" id="KW-1133">Transmembrane helix</keyword>
<dbReference type="PANTHER" id="PTHR38687">
    <property type="entry name" value="CELL DIVISION PROTEIN DEDD-RELATED"/>
    <property type="match status" value="1"/>
</dbReference>
<dbReference type="Pfam" id="PF05036">
    <property type="entry name" value="SPOR"/>
    <property type="match status" value="1"/>
</dbReference>
<dbReference type="Proteomes" id="UP000078596">
    <property type="component" value="Chromosome"/>
</dbReference>
<evidence type="ECO:0000256" key="2">
    <source>
        <dbReference type="SAM" id="Phobius"/>
    </source>
</evidence>
<feature type="domain" description="SPOR" evidence="3">
    <location>
        <begin position="116"/>
        <end position="195"/>
    </location>
</feature>
<dbReference type="InterPro" id="IPR052521">
    <property type="entry name" value="Cell_div_SPOR-domain"/>
</dbReference>
<organism evidence="4 5">
    <name type="scientific">Halothiobacillus diazotrophicus</name>
    <dbReference type="NCBI Taxonomy" id="1860122"/>
    <lineage>
        <taxon>Bacteria</taxon>
        <taxon>Pseudomonadati</taxon>
        <taxon>Pseudomonadota</taxon>
        <taxon>Gammaproteobacteria</taxon>
        <taxon>Chromatiales</taxon>
        <taxon>Halothiobacillaceae</taxon>
        <taxon>Halothiobacillus</taxon>
    </lineage>
</organism>
<feature type="transmembrane region" description="Helical" evidence="2">
    <location>
        <begin position="21"/>
        <end position="43"/>
    </location>
</feature>
<keyword evidence="2" id="KW-0812">Transmembrane</keyword>
<dbReference type="Gene3D" id="3.30.70.1070">
    <property type="entry name" value="Sporulation related repeat"/>
    <property type="match status" value="1"/>
</dbReference>
<evidence type="ECO:0000313" key="5">
    <source>
        <dbReference type="Proteomes" id="UP000078596"/>
    </source>
</evidence>
<keyword evidence="5" id="KW-1185">Reference proteome</keyword>
<dbReference type="GO" id="GO:0042834">
    <property type="term" value="F:peptidoglycan binding"/>
    <property type="evidence" value="ECO:0007669"/>
    <property type="project" value="InterPro"/>
</dbReference>
<dbReference type="InterPro" id="IPR036680">
    <property type="entry name" value="SPOR-like_sf"/>
</dbReference>
<dbReference type="GO" id="GO:0030428">
    <property type="term" value="C:cell septum"/>
    <property type="evidence" value="ECO:0007669"/>
    <property type="project" value="TreeGrafter"/>
</dbReference>
<feature type="region of interest" description="Disordered" evidence="1">
    <location>
        <begin position="46"/>
        <end position="67"/>
    </location>
</feature>
<dbReference type="PROSITE" id="PS51724">
    <property type="entry name" value="SPOR"/>
    <property type="match status" value="1"/>
</dbReference>
<dbReference type="InterPro" id="IPR007730">
    <property type="entry name" value="SPOR-like_dom"/>
</dbReference>
<dbReference type="GO" id="GO:0032506">
    <property type="term" value="P:cytokinetic process"/>
    <property type="evidence" value="ECO:0007669"/>
    <property type="project" value="TreeGrafter"/>
</dbReference>
<evidence type="ECO:0000259" key="3">
    <source>
        <dbReference type="PROSITE" id="PS51724"/>
    </source>
</evidence>
<dbReference type="EMBL" id="CP016027">
    <property type="protein sequence ID" value="ANJ67662.1"/>
    <property type="molecule type" value="Genomic_DNA"/>
</dbReference>
<gene>
    <name evidence="4" type="ORF">A9404_09965</name>
</gene>
<protein>
    <recommendedName>
        <fullName evidence="3">SPOR domain-containing protein</fullName>
    </recommendedName>
</protein>
<dbReference type="KEGG" id="haz:A9404_09965"/>